<evidence type="ECO:0000256" key="9">
    <source>
        <dbReference type="HAMAP-Rule" id="MF_03113"/>
    </source>
</evidence>
<dbReference type="Pfam" id="PF04420">
    <property type="entry name" value="CHD5"/>
    <property type="match status" value="1"/>
</dbReference>
<dbReference type="STRING" id="1507870.A0A1V8SV26"/>
<keyword evidence="8 9" id="KW-0472">Membrane</keyword>
<gene>
    <name evidence="9" type="primary">GET1</name>
    <name evidence="12" type="ORF">B0A48_11187</name>
</gene>
<dbReference type="AlphaFoldDB" id="A0A1V8SV26"/>
<dbReference type="PANTHER" id="PTHR42650:SF1">
    <property type="entry name" value="GUIDED ENTRY OF TAIL-ANCHORED PROTEINS FACTOR 1"/>
    <property type="match status" value="1"/>
</dbReference>
<evidence type="ECO:0000313" key="13">
    <source>
        <dbReference type="Proteomes" id="UP000192596"/>
    </source>
</evidence>
<dbReference type="InterPro" id="IPR027538">
    <property type="entry name" value="Get1_fungi"/>
</dbReference>
<organism evidence="12 13">
    <name type="scientific">Cryoendolithus antarcticus</name>
    <dbReference type="NCBI Taxonomy" id="1507870"/>
    <lineage>
        <taxon>Eukaryota</taxon>
        <taxon>Fungi</taxon>
        <taxon>Dikarya</taxon>
        <taxon>Ascomycota</taxon>
        <taxon>Pezizomycotina</taxon>
        <taxon>Dothideomycetes</taxon>
        <taxon>Dothideomycetidae</taxon>
        <taxon>Cladosporiales</taxon>
        <taxon>Cladosporiaceae</taxon>
        <taxon>Cryoendolithus</taxon>
    </lineage>
</organism>
<accession>A0A1V8SV26</accession>
<comment type="caution">
    <text evidence="9">Lacks conserved residue(s) required for the propagation of feature annotation.</text>
</comment>
<keyword evidence="5 9" id="KW-0256">Endoplasmic reticulum</keyword>
<evidence type="ECO:0000256" key="7">
    <source>
        <dbReference type="ARBA" id="ARBA00023054"/>
    </source>
</evidence>
<dbReference type="Proteomes" id="UP000192596">
    <property type="component" value="Unassembled WGS sequence"/>
</dbReference>
<dbReference type="GO" id="GO:0071816">
    <property type="term" value="P:tail-anchored membrane protein insertion into ER membrane"/>
    <property type="evidence" value="ECO:0007669"/>
    <property type="project" value="InterPro"/>
</dbReference>
<dbReference type="FunFam" id="1.10.287.660:FF:000006">
    <property type="entry name" value="Protein GET1"/>
    <property type="match status" value="1"/>
</dbReference>
<feature type="transmembrane region" description="Helical" evidence="10">
    <location>
        <begin position="160"/>
        <end position="179"/>
    </location>
</feature>
<comment type="subcellular location">
    <subcellularLocation>
        <location evidence="1">Endoplasmic reticulum membrane</location>
        <topology evidence="1">Multi-pass membrane protein</topology>
    </subcellularLocation>
</comment>
<feature type="topological domain" description="Lumenal" evidence="9">
    <location>
        <begin position="1"/>
        <end position="4"/>
    </location>
</feature>
<dbReference type="InParanoid" id="A0A1V8SV26"/>
<name>A0A1V8SV26_9PEZI</name>
<evidence type="ECO:0000313" key="12">
    <source>
        <dbReference type="EMBL" id="OQO02904.1"/>
    </source>
</evidence>
<keyword evidence="4 9" id="KW-0812">Transmembrane</keyword>
<dbReference type="OrthoDB" id="69461at2759"/>
<evidence type="ECO:0000256" key="11">
    <source>
        <dbReference type="SAM" id="SignalP"/>
    </source>
</evidence>
<dbReference type="HAMAP" id="MF_03113">
    <property type="entry name" value="Get1"/>
    <property type="match status" value="1"/>
</dbReference>
<keyword evidence="3 9" id="KW-0813">Transport</keyword>
<keyword evidence="11" id="KW-0732">Signal</keyword>
<evidence type="ECO:0000256" key="5">
    <source>
        <dbReference type="ARBA" id="ARBA00022824"/>
    </source>
</evidence>
<feature type="chain" id="PRO_5012980670" evidence="11">
    <location>
        <begin position="24"/>
        <end position="428"/>
    </location>
</feature>
<evidence type="ECO:0000256" key="6">
    <source>
        <dbReference type="ARBA" id="ARBA00022989"/>
    </source>
</evidence>
<keyword evidence="7" id="KW-0175">Coiled coil</keyword>
<dbReference type="PANTHER" id="PTHR42650">
    <property type="entry name" value="TAIL-ANCHORED PROTEIN INSERTION RECEPTOR WRB"/>
    <property type="match status" value="1"/>
</dbReference>
<sequence>MISLLLVIFGFQLLIHLVNTVGASTINELLWQIYTKLPTPQSRQAASNLSLRGEVVKLNREMTNTSAQDDFAKWAKLRRQHDKKKDEYDKNAANIQSFRTNFDRAVKLLRWLGTTGARFLLQMYFAKQPLFWLPQGWVPYQVEWLLSFPKAPLGSISVQLWWIACTSVIAMLVALLLAMDNLTGRAGKMECLLRSTARLTALGYRQQSISQLLAILEHRDVHDIKAALIDLLCFQDEERERRRVHGVQFLDLSPELRIRIYKYMAGEDKSFPLKHPALLHVSRQVRAEAEPVLYSTTRCHLAWSGMGTFDRTPMGMFDDCSKLWNTLNTRGVLHLVRHLDLFLVFHKSPRGFERLALGYDVDLAQDGQSYTVKCGINFFKLHNTNLRAMAQQARVAKAIEDLMNKVVARTKEQKWLREDIEDLDRNIW</sequence>
<evidence type="ECO:0000256" key="10">
    <source>
        <dbReference type="SAM" id="Phobius"/>
    </source>
</evidence>
<dbReference type="GO" id="GO:0043529">
    <property type="term" value="C:GET complex"/>
    <property type="evidence" value="ECO:0007669"/>
    <property type="project" value="InterPro"/>
</dbReference>
<evidence type="ECO:0000256" key="2">
    <source>
        <dbReference type="ARBA" id="ARBA00010799"/>
    </source>
</evidence>
<dbReference type="EMBL" id="NAJO01000026">
    <property type="protein sequence ID" value="OQO02904.1"/>
    <property type="molecule type" value="Genomic_DNA"/>
</dbReference>
<evidence type="ECO:0000256" key="4">
    <source>
        <dbReference type="ARBA" id="ARBA00022692"/>
    </source>
</evidence>
<reference evidence="13" key="1">
    <citation type="submission" date="2017-03" db="EMBL/GenBank/DDBJ databases">
        <title>Genomes of endolithic fungi from Antarctica.</title>
        <authorList>
            <person name="Coleine C."/>
            <person name="Masonjones S."/>
            <person name="Stajich J.E."/>
        </authorList>
    </citation>
    <scope>NUCLEOTIDE SEQUENCE [LARGE SCALE GENOMIC DNA]</scope>
    <source>
        <strain evidence="13">CCFEE 5527</strain>
    </source>
</reference>
<dbReference type="InterPro" id="IPR029012">
    <property type="entry name" value="Helix_hairpin_bin_sf"/>
</dbReference>
<evidence type="ECO:0000256" key="3">
    <source>
        <dbReference type="ARBA" id="ARBA00022448"/>
    </source>
</evidence>
<feature type="topological domain" description="Cytoplasmic" evidence="9">
    <location>
        <begin position="173"/>
        <end position="428"/>
    </location>
</feature>
<dbReference type="Gene3D" id="1.10.287.660">
    <property type="entry name" value="Helix hairpin bin"/>
    <property type="match status" value="1"/>
</dbReference>
<comment type="caution">
    <text evidence="12">The sequence shown here is derived from an EMBL/GenBank/DDBJ whole genome shotgun (WGS) entry which is preliminary data.</text>
</comment>
<dbReference type="GO" id="GO:0005789">
    <property type="term" value="C:endoplasmic reticulum membrane"/>
    <property type="evidence" value="ECO:0007669"/>
    <property type="project" value="UniProtKB-SubCell"/>
</dbReference>
<evidence type="ECO:0000256" key="1">
    <source>
        <dbReference type="ARBA" id="ARBA00004477"/>
    </source>
</evidence>
<keyword evidence="13" id="KW-1185">Reference proteome</keyword>
<evidence type="ECO:0000256" key="8">
    <source>
        <dbReference type="ARBA" id="ARBA00023136"/>
    </source>
</evidence>
<feature type="signal peptide" evidence="11">
    <location>
        <begin position="1"/>
        <end position="23"/>
    </location>
</feature>
<proteinExistence type="inferred from homology"/>
<protein>
    <submittedName>
        <fullName evidence="12">Uncharacterized protein</fullName>
    </submittedName>
</protein>
<keyword evidence="6 9" id="KW-1133">Transmembrane helix</keyword>
<dbReference type="InterPro" id="IPR028945">
    <property type="entry name" value="Get1"/>
</dbReference>
<comment type="similarity">
    <text evidence="2 9">Belongs to the WRB/GET1 family.</text>
</comment>
<dbReference type="GO" id="GO:0043495">
    <property type="term" value="F:protein-membrane adaptor activity"/>
    <property type="evidence" value="ECO:0007669"/>
    <property type="project" value="TreeGrafter"/>
</dbReference>